<accession>A0ABP0ASI5</accession>
<keyword evidence="2" id="KW-1185">Reference proteome</keyword>
<evidence type="ECO:0000313" key="1">
    <source>
        <dbReference type="EMBL" id="CAK7210223.1"/>
    </source>
</evidence>
<evidence type="ECO:0000313" key="2">
    <source>
        <dbReference type="Proteomes" id="UP001642405"/>
    </source>
</evidence>
<dbReference type="Proteomes" id="UP001642405">
    <property type="component" value="Unassembled WGS sequence"/>
</dbReference>
<reference evidence="1 2" key="1">
    <citation type="submission" date="2024-01" db="EMBL/GenBank/DDBJ databases">
        <authorList>
            <person name="Allen C."/>
            <person name="Tagirdzhanova G."/>
        </authorList>
    </citation>
    <scope>NUCLEOTIDE SEQUENCE [LARGE SCALE GENOMIC DNA]</scope>
</reference>
<proteinExistence type="predicted"/>
<dbReference type="EMBL" id="CAWUHB010000003">
    <property type="protein sequence ID" value="CAK7210223.1"/>
    <property type="molecule type" value="Genomic_DNA"/>
</dbReference>
<name>A0ABP0ASI5_9PEZI</name>
<comment type="caution">
    <text evidence="1">The sequence shown here is derived from an EMBL/GenBank/DDBJ whole genome shotgun (WGS) entry which is preliminary data.</text>
</comment>
<sequence>MFTVEQEELELQPLSRPPRRLIVIEPIPVTLRRLMKRIFIDNDEIDLECGFEIVEEEFFDEKVNPVSLL</sequence>
<organism evidence="1 2">
    <name type="scientific">Sporothrix curviconia</name>
    <dbReference type="NCBI Taxonomy" id="1260050"/>
    <lineage>
        <taxon>Eukaryota</taxon>
        <taxon>Fungi</taxon>
        <taxon>Dikarya</taxon>
        <taxon>Ascomycota</taxon>
        <taxon>Pezizomycotina</taxon>
        <taxon>Sordariomycetes</taxon>
        <taxon>Sordariomycetidae</taxon>
        <taxon>Ophiostomatales</taxon>
        <taxon>Ophiostomataceae</taxon>
        <taxon>Sporothrix</taxon>
    </lineage>
</organism>
<gene>
    <name evidence="1" type="ORF">SCUCBS95973_000706</name>
</gene>
<protein>
    <submittedName>
        <fullName evidence="1">Uncharacterized protein</fullName>
    </submittedName>
</protein>